<feature type="chain" id="PRO_5022005595" evidence="1">
    <location>
        <begin position="29"/>
        <end position="102"/>
    </location>
</feature>
<dbReference type="OrthoDB" id="9972608at2"/>
<name>A0A552UI26_9SPHN</name>
<proteinExistence type="predicted"/>
<evidence type="ECO:0000256" key="1">
    <source>
        <dbReference type="SAM" id="SignalP"/>
    </source>
</evidence>
<accession>A0A552UI26</accession>
<dbReference type="EMBL" id="VJWA01000001">
    <property type="protein sequence ID" value="TRW17847.1"/>
    <property type="molecule type" value="Genomic_DNA"/>
</dbReference>
<comment type="caution">
    <text evidence="2">The sequence shown here is derived from an EMBL/GenBank/DDBJ whole genome shotgun (WGS) entry which is preliminary data.</text>
</comment>
<evidence type="ECO:0000313" key="2">
    <source>
        <dbReference type="EMBL" id="TRW17847.1"/>
    </source>
</evidence>
<gene>
    <name evidence="2" type="ORF">FMM06_06885</name>
</gene>
<reference evidence="2 3" key="1">
    <citation type="submission" date="2019-07" db="EMBL/GenBank/DDBJ databases">
        <title>Novel species isolated from glacier.</title>
        <authorList>
            <person name="Liu Q."/>
            <person name="Xin Y.-H."/>
        </authorList>
    </citation>
    <scope>NUCLEOTIDE SEQUENCE [LARGE SCALE GENOMIC DNA]</scope>
    <source>
        <strain evidence="2 3">LB1R16</strain>
    </source>
</reference>
<organism evidence="2 3">
    <name type="scientific">Glacieibacterium frigidum</name>
    <dbReference type="NCBI Taxonomy" id="2593303"/>
    <lineage>
        <taxon>Bacteria</taxon>
        <taxon>Pseudomonadati</taxon>
        <taxon>Pseudomonadota</taxon>
        <taxon>Alphaproteobacteria</taxon>
        <taxon>Sphingomonadales</taxon>
        <taxon>Sphingosinicellaceae</taxon>
        <taxon>Glacieibacterium</taxon>
    </lineage>
</organism>
<keyword evidence="3" id="KW-1185">Reference proteome</keyword>
<sequence length="102" mass="10087">MLTRPIAAPIAFAVSLAFLGTATSPAVASTAECAATAAQLRSAAATAEPAKARKAIANIRTGEALCAADNAFEAGRKFRVAATALGIDKDQLAAATSATPAN</sequence>
<dbReference type="AlphaFoldDB" id="A0A552UI26"/>
<keyword evidence="1" id="KW-0732">Signal</keyword>
<protein>
    <submittedName>
        <fullName evidence="2">Uncharacterized protein</fullName>
    </submittedName>
</protein>
<feature type="signal peptide" evidence="1">
    <location>
        <begin position="1"/>
        <end position="28"/>
    </location>
</feature>
<dbReference type="Proteomes" id="UP000317894">
    <property type="component" value="Unassembled WGS sequence"/>
</dbReference>
<dbReference type="RefSeq" id="WP_144236541.1">
    <property type="nucleotide sequence ID" value="NZ_VJWA01000001.1"/>
</dbReference>
<evidence type="ECO:0000313" key="3">
    <source>
        <dbReference type="Proteomes" id="UP000317894"/>
    </source>
</evidence>